<proteinExistence type="predicted"/>
<sequence length="111" mass="12208">MTSIIASVRACPGGINDLTLVSFDEPLRVRWASPANAMPIGSLDSFCLLVADFDSHLLFARGRGARRKGWPNLSIRLRNRIGGGGLAQMIVRYFSRWALAPVLLTLWVLQA</sequence>
<keyword evidence="2" id="KW-1185">Reference proteome</keyword>
<evidence type="ECO:0000313" key="2">
    <source>
        <dbReference type="Proteomes" id="UP000318053"/>
    </source>
</evidence>
<evidence type="ECO:0000313" key="1">
    <source>
        <dbReference type="EMBL" id="TWT55512.1"/>
    </source>
</evidence>
<dbReference type="AlphaFoldDB" id="A0A5C5WZZ3"/>
<comment type="caution">
    <text evidence="1">The sequence shown here is derived from an EMBL/GenBank/DDBJ whole genome shotgun (WGS) entry which is preliminary data.</text>
</comment>
<organism evidence="1 2">
    <name type="scientific">Allorhodopirellula solitaria</name>
    <dbReference type="NCBI Taxonomy" id="2527987"/>
    <lineage>
        <taxon>Bacteria</taxon>
        <taxon>Pseudomonadati</taxon>
        <taxon>Planctomycetota</taxon>
        <taxon>Planctomycetia</taxon>
        <taxon>Pirellulales</taxon>
        <taxon>Pirellulaceae</taxon>
        <taxon>Allorhodopirellula</taxon>
    </lineage>
</organism>
<name>A0A5C5WZZ3_9BACT</name>
<gene>
    <name evidence="1" type="ORF">CA85_49250</name>
</gene>
<dbReference type="Proteomes" id="UP000318053">
    <property type="component" value="Unassembled WGS sequence"/>
</dbReference>
<dbReference type="EMBL" id="SJPK01000025">
    <property type="protein sequence ID" value="TWT55512.1"/>
    <property type="molecule type" value="Genomic_DNA"/>
</dbReference>
<reference evidence="1 2" key="1">
    <citation type="submission" date="2019-02" db="EMBL/GenBank/DDBJ databases">
        <title>Deep-cultivation of Planctomycetes and their phenomic and genomic characterization uncovers novel biology.</title>
        <authorList>
            <person name="Wiegand S."/>
            <person name="Jogler M."/>
            <person name="Boedeker C."/>
            <person name="Pinto D."/>
            <person name="Vollmers J."/>
            <person name="Rivas-Marin E."/>
            <person name="Kohn T."/>
            <person name="Peeters S.H."/>
            <person name="Heuer A."/>
            <person name="Rast P."/>
            <person name="Oberbeckmann S."/>
            <person name="Bunk B."/>
            <person name="Jeske O."/>
            <person name="Meyerdierks A."/>
            <person name="Storesund J.E."/>
            <person name="Kallscheuer N."/>
            <person name="Luecker S."/>
            <person name="Lage O.M."/>
            <person name="Pohl T."/>
            <person name="Merkel B.J."/>
            <person name="Hornburger P."/>
            <person name="Mueller R.-W."/>
            <person name="Bruemmer F."/>
            <person name="Labrenz M."/>
            <person name="Spormann A.M."/>
            <person name="Op Den Camp H."/>
            <person name="Overmann J."/>
            <person name="Amann R."/>
            <person name="Jetten M.S.M."/>
            <person name="Mascher T."/>
            <person name="Medema M.H."/>
            <person name="Devos D.P."/>
            <person name="Kaster A.-K."/>
            <person name="Ovreas L."/>
            <person name="Rohde M."/>
            <person name="Galperin M.Y."/>
            <person name="Jogler C."/>
        </authorList>
    </citation>
    <scope>NUCLEOTIDE SEQUENCE [LARGE SCALE GENOMIC DNA]</scope>
    <source>
        <strain evidence="1 2">CA85</strain>
    </source>
</reference>
<accession>A0A5C5WZZ3</accession>
<protein>
    <submittedName>
        <fullName evidence="1">Uncharacterized protein</fullName>
    </submittedName>
</protein>